<dbReference type="SUPFAM" id="SSF100934">
    <property type="entry name" value="Heat shock protein 70kD (HSP70), C-terminal subdomain"/>
    <property type="match status" value="1"/>
</dbReference>
<dbReference type="PROSITE" id="PS01036">
    <property type="entry name" value="HSP70_3"/>
    <property type="match status" value="1"/>
</dbReference>
<evidence type="ECO:0000313" key="5">
    <source>
        <dbReference type="EMBL" id="QHU22528.1"/>
    </source>
</evidence>
<proteinExistence type="predicted"/>
<dbReference type="InterPro" id="IPR018181">
    <property type="entry name" value="Heat_shock_70_CS"/>
</dbReference>
<evidence type="ECO:0000256" key="1">
    <source>
        <dbReference type="ARBA" id="ARBA00022741"/>
    </source>
</evidence>
<dbReference type="FunFam" id="2.60.34.10:FF:000002">
    <property type="entry name" value="Heat shock 70 kDa"/>
    <property type="match status" value="1"/>
</dbReference>
<dbReference type="Gene3D" id="1.20.1270.10">
    <property type="match status" value="1"/>
</dbReference>
<name>A0A6C0L1Z0_9ZZZZ</name>
<dbReference type="InterPro" id="IPR029047">
    <property type="entry name" value="HSP70_peptide-bd_sf"/>
</dbReference>
<dbReference type="InterPro" id="IPR043129">
    <property type="entry name" value="ATPase_NBD"/>
</dbReference>
<dbReference type="InterPro" id="IPR029048">
    <property type="entry name" value="HSP70_C_sf"/>
</dbReference>
<dbReference type="EMBL" id="MN741009">
    <property type="protein sequence ID" value="QHU22528.1"/>
    <property type="molecule type" value="Genomic_DNA"/>
</dbReference>
<dbReference type="FunFam" id="3.90.640.10:FF:000002">
    <property type="entry name" value="Heat shock 70 kDa"/>
    <property type="match status" value="1"/>
</dbReference>
<dbReference type="Gene3D" id="3.90.640.10">
    <property type="entry name" value="Actin, Chain A, domain 4"/>
    <property type="match status" value="1"/>
</dbReference>
<dbReference type="PROSITE" id="PS00297">
    <property type="entry name" value="HSP70_1"/>
    <property type="match status" value="1"/>
</dbReference>
<dbReference type="AlphaFoldDB" id="A0A6C0L1Z0"/>
<dbReference type="PROSITE" id="PS00329">
    <property type="entry name" value="HSP70_2"/>
    <property type="match status" value="1"/>
</dbReference>
<feature type="region of interest" description="Disordered" evidence="4">
    <location>
        <begin position="615"/>
        <end position="643"/>
    </location>
</feature>
<dbReference type="Gene3D" id="3.30.420.40">
    <property type="match status" value="2"/>
</dbReference>
<dbReference type="Gene3D" id="3.30.30.30">
    <property type="match status" value="1"/>
</dbReference>
<dbReference type="Pfam" id="PF00012">
    <property type="entry name" value="HSP70"/>
    <property type="match status" value="1"/>
</dbReference>
<keyword evidence="1" id="KW-0547">Nucleotide-binding</keyword>
<keyword evidence="3" id="KW-0175">Coiled coil</keyword>
<dbReference type="PRINTS" id="PR00301">
    <property type="entry name" value="HEATSHOCK70"/>
</dbReference>
<feature type="coiled-coil region" evidence="3">
    <location>
        <begin position="251"/>
        <end position="285"/>
    </location>
</feature>
<dbReference type="FunFam" id="3.30.420.40:FF:000026">
    <property type="entry name" value="Heat shock protein 70"/>
    <property type="match status" value="1"/>
</dbReference>
<dbReference type="PANTHER" id="PTHR19375">
    <property type="entry name" value="HEAT SHOCK PROTEIN 70KDA"/>
    <property type="match status" value="1"/>
</dbReference>
<evidence type="ECO:0000256" key="2">
    <source>
        <dbReference type="ARBA" id="ARBA00022840"/>
    </source>
</evidence>
<dbReference type="SUPFAM" id="SSF100920">
    <property type="entry name" value="Heat shock protein 70kD (HSP70), peptide-binding domain"/>
    <property type="match status" value="1"/>
</dbReference>
<dbReference type="FunFam" id="3.30.30.30:FF:000002">
    <property type="entry name" value="Heat shock 70 kDa protein 4"/>
    <property type="match status" value="1"/>
</dbReference>
<feature type="coiled-coil region" evidence="3">
    <location>
        <begin position="520"/>
        <end position="560"/>
    </location>
</feature>
<protein>
    <submittedName>
        <fullName evidence="5">Uncharacterized protein</fullName>
    </submittedName>
</protein>
<dbReference type="NCBIfam" id="NF001413">
    <property type="entry name" value="PRK00290.1"/>
    <property type="match status" value="1"/>
</dbReference>
<dbReference type="GO" id="GO:0005524">
    <property type="term" value="F:ATP binding"/>
    <property type="evidence" value="ECO:0007669"/>
    <property type="project" value="UniProtKB-KW"/>
</dbReference>
<dbReference type="Gene3D" id="2.60.34.10">
    <property type="entry name" value="Substrate Binding Domain Of DNAk, Chain A, domain 1"/>
    <property type="match status" value="1"/>
</dbReference>
<keyword evidence="2" id="KW-0067">ATP-binding</keyword>
<accession>A0A6C0L1Z0</accession>
<dbReference type="GO" id="GO:0140662">
    <property type="term" value="F:ATP-dependent protein folding chaperone"/>
    <property type="evidence" value="ECO:0007669"/>
    <property type="project" value="InterPro"/>
</dbReference>
<evidence type="ECO:0000256" key="3">
    <source>
        <dbReference type="SAM" id="Coils"/>
    </source>
</evidence>
<sequence>MTTTNIEGETIGIDLGTTYSCVGIWQNDKVEIIANDQGNRTTPSWVAFNSEEKLVGEGAKSQYNSNPINTVFDAKRLMGYKFDDPQVQRELKSLPYKVVSGQNNIPKIQVSYRDEEKEFTPQEISSFILEKMKSTAEAYLGKEVKNAVITVPAYFNDSQRQATKDAGLICGLNVLRIINEPTAAAIAYGLDNKSETERNIIIYDVGGGTLDVTLLTLDDGIFEVKATSGDTHLGGEDFDANLVQHFADEFKRKNKQDLRESKKAMAKLKKECEKVKRSLSSSTQAHLEIDSLHDGIDFNSTITRAKFEQLNLTLFQKCLKSVEQVLMDSKISKSQIDEIVLVGGTTRIPKMQQLLSDFFGGKKLCNSINPDEAVAYGATVQACLLSGNKSDKLKDLLLLDVAPLSLGLETAGGVMTSLINRNSSIPIQKKQTFSTYADNQPGVLIKVFEGERAKTKDNNKLGQFELSGIPPMPRGQPQIEVAFDVDANCILTVSAEEKTTGKKQNITITNDGSRLSAHDIEKMVEEAEKFKEEDEEVRKIQEARNKFENYLYQMKETIEDESLKQKLGSDYESIKEKVTEAEGVLDVEKVSREEYEMAQKELEGFINPIMQNIVKEGGGEFAQEESKNVPDNPPDEPPIEEID</sequence>
<organism evidence="5">
    <name type="scientific">viral metagenome</name>
    <dbReference type="NCBI Taxonomy" id="1070528"/>
    <lineage>
        <taxon>unclassified sequences</taxon>
        <taxon>metagenomes</taxon>
        <taxon>organismal metagenomes</taxon>
    </lineage>
</organism>
<dbReference type="InterPro" id="IPR013126">
    <property type="entry name" value="Hsp_70_fam"/>
</dbReference>
<feature type="compositionally biased region" description="Acidic residues" evidence="4">
    <location>
        <begin position="633"/>
        <end position="643"/>
    </location>
</feature>
<reference evidence="5" key="1">
    <citation type="journal article" date="2020" name="Nature">
        <title>Giant virus diversity and host interactions through global metagenomics.</title>
        <authorList>
            <person name="Schulz F."/>
            <person name="Roux S."/>
            <person name="Paez-Espino D."/>
            <person name="Jungbluth S."/>
            <person name="Walsh D.A."/>
            <person name="Denef V.J."/>
            <person name="McMahon K.D."/>
            <person name="Konstantinidis K.T."/>
            <person name="Eloe-Fadrosh E.A."/>
            <person name="Kyrpides N.C."/>
            <person name="Woyke T."/>
        </authorList>
    </citation>
    <scope>NUCLEOTIDE SEQUENCE</scope>
    <source>
        <strain evidence="5">GVMAG-S-ERX555907-102</strain>
    </source>
</reference>
<evidence type="ECO:0000256" key="4">
    <source>
        <dbReference type="SAM" id="MobiDB-lite"/>
    </source>
</evidence>
<dbReference type="SUPFAM" id="SSF53067">
    <property type="entry name" value="Actin-like ATPase domain"/>
    <property type="match status" value="2"/>
</dbReference>